<dbReference type="Proteomes" id="UP000189229">
    <property type="component" value="Unassembled WGS sequence"/>
</dbReference>
<evidence type="ECO:0000313" key="1">
    <source>
        <dbReference type="EMBL" id="OOK73443.1"/>
    </source>
</evidence>
<reference evidence="1 2" key="1">
    <citation type="submission" date="2017-02" db="EMBL/GenBank/DDBJ databases">
        <title>Complete genome sequences of Mycobacterium kansasii strains isolated from rhesus macaques.</title>
        <authorList>
            <person name="Panda A."/>
            <person name="Nagaraj S."/>
            <person name="Zhao X."/>
            <person name="Tettelin H."/>
            <person name="Detolla L.J."/>
        </authorList>
    </citation>
    <scope>NUCLEOTIDE SEQUENCE [LARGE SCALE GENOMIC DNA]</scope>
    <source>
        <strain evidence="1 2">11-3813</strain>
    </source>
</reference>
<dbReference type="EMBL" id="MVBM01000004">
    <property type="protein sequence ID" value="OOK73443.1"/>
    <property type="molecule type" value="Genomic_DNA"/>
</dbReference>
<evidence type="ECO:0000313" key="2">
    <source>
        <dbReference type="Proteomes" id="UP000189229"/>
    </source>
</evidence>
<proteinExistence type="predicted"/>
<sequence>MYYNRFDANHGWLAKVSYPLAAVFHRSGLRPARVVSNCCADLTDDGSHRGRTSHFQQIVSN</sequence>
<dbReference type="AlphaFoldDB" id="A0A1V3X2A5"/>
<comment type="caution">
    <text evidence="1">The sequence shown here is derived from an EMBL/GenBank/DDBJ whole genome shotgun (WGS) entry which is preliminary data.</text>
</comment>
<protein>
    <submittedName>
        <fullName evidence="1">Uncharacterized protein</fullName>
    </submittedName>
</protein>
<gene>
    <name evidence="1" type="ORF">BZL30_4968</name>
</gene>
<organism evidence="1 2">
    <name type="scientific">Mycobacterium kansasii</name>
    <dbReference type="NCBI Taxonomy" id="1768"/>
    <lineage>
        <taxon>Bacteria</taxon>
        <taxon>Bacillati</taxon>
        <taxon>Actinomycetota</taxon>
        <taxon>Actinomycetes</taxon>
        <taxon>Mycobacteriales</taxon>
        <taxon>Mycobacteriaceae</taxon>
        <taxon>Mycobacterium</taxon>
    </lineage>
</organism>
<accession>A0A1V3X2A5</accession>
<name>A0A1V3X2A5_MYCKA</name>